<dbReference type="EMBL" id="PQCO01000113">
    <property type="protein sequence ID" value="PUE04732.1"/>
    <property type="molecule type" value="Genomic_DNA"/>
</dbReference>
<sequence>MSVQEIRDQRIARNAPLFDGFPANVQQMVRDGVIDVGFTRDMVRLAWGEPHEVFTRASEAGTTNIWYYLRPRVRSGSDFMLTPIYYLDSAGNARLTLRSVWYDRDSVEYYTAARVEFSGSGIVLAIERLRE</sequence>
<evidence type="ECO:0000313" key="1">
    <source>
        <dbReference type="EMBL" id="PUE04732.1"/>
    </source>
</evidence>
<dbReference type="Proteomes" id="UP000250928">
    <property type="component" value="Unassembled WGS sequence"/>
</dbReference>
<organism evidence="1 2">
    <name type="scientific">Candidatus Sedimenticola endophacoides</name>
    <dbReference type="NCBI Taxonomy" id="2548426"/>
    <lineage>
        <taxon>Bacteria</taxon>
        <taxon>Pseudomonadati</taxon>
        <taxon>Pseudomonadota</taxon>
        <taxon>Gammaproteobacteria</taxon>
        <taxon>Chromatiales</taxon>
        <taxon>Sedimenticolaceae</taxon>
        <taxon>Sedimenticola</taxon>
    </lineage>
</organism>
<proteinExistence type="predicted"/>
<accession>A0A6N4E4G9</accession>
<dbReference type="AlphaFoldDB" id="A0A6N4E4G9"/>
<name>A0A6N4E4G9_9GAMM</name>
<gene>
    <name evidence="1" type="ORF">C3L24_02645</name>
</gene>
<protein>
    <submittedName>
        <fullName evidence="1">Uncharacterized protein</fullName>
    </submittedName>
</protein>
<reference evidence="1 2" key="1">
    <citation type="submission" date="2018-01" db="EMBL/GenBank/DDBJ databases">
        <title>Novel co-symbiosis in the lucinid bivalve Phacoides pectinatus.</title>
        <authorList>
            <person name="Lim S.J."/>
            <person name="Davis B.G."/>
            <person name="Gill D.E."/>
            <person name="Engel A.S."/>
            <person name="Anderson L.C."/>
            <person name="Campbell B.J."/>
        </authorList>
    </citation>
    <scope>NUCLEOTIDE SEQUENCE [LARGE SCALE GENOMIC DNA]</scope>
    <source>
        <strain evidence="1">N3_P5</strain>
    </source>
</reference>
<comment type="caution">
    <text evidence="1">The sequence shown here is derived from an EMBL/GenBank/DDBJ whole genome shotgun (WGS) entry which is preliminary data.</text>
</comment>
<evidence type="ECO:0000313" key="2">
    <source>
        <dbReference type="Proteomes" id="UP000250928"/>
    </source>
</evidence>